<sequence>MRIFLIYALLVSSFSCHRPSRQIAAMMTPTRTETPEVADYTRHIRAGNSLIANGTEPFWSLTINISKNRMTFTTVDGDSIVTKVPERLDDVRGAFRYDATAESNRLMARFRPDSCVNAMSGQRFDYAVEVTANGKTYTGCGASLGQLMSLNDIWVLKTLHGQPVTVSPPQKELPYIEINLSEGRIGGLAGCNRIMGSVRADTRQVDFGRLATTMMACPGETAQLENSFLKALEGPLSYQIADMTLTLMRDGKPVATFKKVD</sequence>
<evidence type="ECO:0000313" key="2">
    <source>
        <dbReference type="EMBL" id="AQG78322.1"/>
    </source>
</evidence>
<dbReference type="InterPro" id="IPR005184">
    <property type="entry name" value="DUF306_Meta_HslJ"/>
</dbReference>
<dbReference type="STRING" id="1178516.AWR27_02595"/>
<feature type="domain" description="DUF306" evidence="1">
    <location>
        <begin position="152"/>
        <end position="258"/>
    </location>
</feature>
<reference evidence="2" key="1">
    <citation type="submission" date="2016-01" db="EMBL/GenBank/DDBJ databases">
        <authorList>
            <person name="Oliw E.H."/>
        </authorList>
    </citation>
    <scope>NUCLEOTIDE SEQUENCE [LARGE SCALE GENOMIC DNA]</scope>
    <source>
        <strain evidence="2">DY10</strain>
    </source>
</reference>
<dbReference type="PROSITE" id="PS51257">
    <property type="entry name" value="PROKAR_LIPOPROTEIN"/>
    <property type="match status" value="1"/>
</dbReference>
<accession>A0A1P9WSH7</accession>
<dbReference type="PANTHER" id="PTHR35535:SF1">
    <property type="entry name" value="HEAT SHOCK PROTEIN HSLJ"/>
    <property type="match status" value="1"/>
</dbReference>
<protein>
    <recommendedName>
        <fullName evidence="1">DUF306 domain-containing protein</fullName>
    </recommendedName>
</protein>
<dbReference type="OrthoDB" id="5348860at2"/>
<dbReference type="EMBL" id="CP014263">
    <property type="protein sequence ID" value="AQG78322.1"/>
    <property type="molecule type" value="Genomic_DNA"/>
</dbReference>
<evidence type="ECO:0000259" key="1">
    <source>
        <dbReference type="Pfam" id="PF03724"/>
    </source>
</evidence>
<keyword evidence="3" id="KW-1185">Reference proteome</keyword>
<organism evidence="2 3">
    <name type="scientific">Spirosoma montaniterrae</name>
    <dbReference type="NCBI Taxonomy" id="1178516"/>
    <lineage>
        <taxon>Bacteria</taxon>
        <taxon>Pseudomonadati</taxon>
        <taxon>Bacteroidota</taxon>
        <taxon>Cytophagia</taxon>
        <taxon>Cytophagales</taxon>
        <taxon>Cytophagaceae</taxon>
        <taxon>Spirosoma</taxon>
    </lineage>
</organism>
<dbReference type="AlphaFoldDB" id="A0A1P9WSH7"/>
<evidence type="ECO:0000313" key="3">
    <source>
        <dbReference type="Proteomes" id="UP000187941"/>
    </source>
</evidence>
<dbReference type="Proteomes" id="UP000187941">
    <property type="component" value="Chromosome"/>
</dbReference>
<dbReference type="RefSeq" id="WP_077129763.1">
    <property type="nucleotide sequence ID" value="NZ_CP014263.1"/>
</dbReference>
<gene>
    <name evidence="2" type="ORF">AWR27_02595</name>
</gene>
<dbReference type="KEGG" id="smon:AWR27_02595"/>
<dbReference type="InterPro" id="IPR053147">
    <property type="entry name" value="Hsp_HslJ-like"/>
</dbReference>
<dbReference type="Pfam" id="PF03724">
    <property type="entry name" value="META"/>
    <property type="match status" value="1"/>
</dbReference>
<dbReference type="Gene3D" id="2.40.128.270">
    <property type="match status" value="1"/>
</dbReference>
<name>A0A1P9WSH7_9BACT</name>
<dbReference type="InterPro" id="IPR038670">
    <property type="entry name" value="HslJ-like_sf"/>
</dbReference>
<proteinExistence type="predicted"/>
<dbReference type="PANTHER" id="PTHR35535">
    <property type="entry name" value="HEAT SHOCK PROTEIN HSLJ"/>
    <property type="match status" value="1"/>
</dbReference>